<dbReference type="PANTHER" id="PTHR11785:SF382">
    <property type="entry name" value="LOW-AFFINITY METHIONINE PERMEASE"/>
    <property type="match status" value="1"/>
</dbReference>
<comment type="subcellular location">
    <subcellularLocation>
        <location evidence="1">Membrane</location>
        <topology evidence="1">Multi-pass membrane protein</topology>
    </subcellularLocation>
</comment>
<feature type="transmembrane region" description="Helical" evidence="5">
    <location>
        <begin position="538"/>
        <end position="560"/>
    </location>
</feature>
<dbReference type="InterPro" id="IPR050598">
    <property type="entry name" value="AminoAcid_Transporter"/>
</dbReference>
<reference evidence="6" key="2">
    <citation type="submission" date="2023-05" db="EMBL/GenBank/DDBJ databases">
        <authorList>
            <consortium name="Lawrence Berkeley National Laboratory"/>
            <person name="Steindorff A."/>
            <person name="Hensen N."/>
            <person name="Bonometti L."/>
            <person name="Westerberg I."/>
            <person name="Brannstrom I.O."/>
            <person name="Guillou S."/>
            <person name="Cros-Aarteil S."/>
            <person name="Calhoun S."/>
            <person name="Haridas S."/>
            <person name="Kuo A."/>
            <person name="Mondo S."/>
            <person name="Pangilinan J."/>
            <person name="Riley R."/>
            <person name="Labutti K."/>
            <person name="Andreopoulos B."/>
            <person name="Lipzen A."/>
            <person name="Chen C."/>
            <person name="Yanf M."/>
            <person name="Daum C."/>
            <person name="Ng V."/>
            <person name="Clum A."/>
            <person name="Ohm R."/>
            <person name="Martin F."/>
            <person name="Silar P."/>
            <person name="Natvig D."/>
            <person name="Lalanne C."/>
            <person name="Gautier V."/>
            <person name="Ament-Velasquez S.L."/>
            <person name="Kruys A."/>
            <person name="Hutchinson M.I."/>
            <person name="Powell A.J."/>
            <person name="Barry K."/>
            <person name="Miller A.N."/>
            <person name="Grigoriev I.V."/>
            <person name="Debuchy R."/>
            <person name="Gladieux P."/>
            <person name="Thoren M.H."/>
            <person name="Johannesson H."/>
        </authorList>
    </citation>
    <scope>NUCLEOTIDE SEQUENCE</scope>
    <source>
        <strain evidence="6">CBS 103.79</strain>
    </source>
</reference>
<evidence type="ECO:0000256" key="1">
    <source>
        <dbReference type="ARBA" id="ARBA00004141"/>
    </source>
</evidence>
<evidence type="ECO:0000313" key="6">
    <source>
        <dbReference type="EMBL" id="KAK3900364.1"/>
    </source>
</evidence>
<name>A0AAN6RRQ8_9PEZI</name>
<feature type="transmembrane region" description="Helical" evidence="5">
    <location>
        <begin position="138"/>
        <end position="167"/>
    </location>
</feature>
<dbReference type="Pfam" id="PF13520">
    <property type="entry name" value="AA_permease_2"/>
    <property type="match status" value="1"/>
</dbReference>
<dbReference type="GO" id="GO:0015179">
    <property type="term" value="F:L-amino acid transmembrane transporter activity"/>
    <property type="evidence" value="ECO:0007669"/>
    <property type="project" value="TreeGrafter"/>
</dbReference>
<evidence type="ECO:0000256" key="4">
    <source>
        <dbReference type="ARBA" id="ARBA00023136"/>
    </source>
</evidence>
<comment type="caution">
    <text evidence="6">The sequence shown here is derived from an EMBL/GenBank/DDBJ whole genome shotgun (WGS) entry which is preliminary data.</text>
</comment>
<evidence type="ECO:0000256" key="3">
    <source>
        <dbReference type="ARBA" id="ARBA00022989"/>
    </source>
</evidence>
<feature type="transmembrane region" description="Helical" evidence="5">
    <location>
        <begin position="580"/>
        <end position="599"/>
    </location>
</feature>
<evidence type="ECO:0000313" key="7">
    <source>
        <dbReference type="Proteomes" id="UP001303889"/>
    </source>
</evidence>
<feature type="transmembrane region" description="Helical" evidence="5">
    <location>
        <begin position="441"/>
        <end position="461"/>
    </location>
</feature>
<dbReference type="Gene3D" id="1.20.1740.10">
    <property type="entry name" value="Amino acid/polyamine transporter I"/>
    <property type="match status" value="1"/>
</dbReference>
<feature type="transmembrane region" description="Helical" evidence="5">
    <location>
        <begin position="365"/>
        <end position="386"/>
    </location>
</feature>
<evidence type="ECO:0000256" key="5">
    <source>
        <dbReference type="SAM" id="Phobius"/>
    </source>
</evidence>
<sequence>MDARNRVVDNRDLVGGATVNELLDSTNPDAIVTEAPEEPFRLGLFSSACLIINRMVGTGIFNSPTTVIRGTKSTGGALLLWFFGILYGLSGAHVYIEYGLNVPRFVIDGVEQAVPRSGADLHYIQYVYRWLSYKKDTVLLSGCLYGISFICLGNMASNCLAFAARVLEAAHPGVDPDKGQVRGIALAAAAFACVIHSVSRRGGIWLSNFLACVKLGILLLIIVMTIVVVAGGVKDAEGVAVKSVFLDNTYYWKAFQPPEDPTPGGEVKGGTVNGYAAAFLSIIFSYNGFDQANYVLGEISRPRRTFPRATGFAVGLVSFLYMVVNICYMAVVPAFEQLSAPSVALLFLRKTFPATDPSNPTPDRIFNSLLALSSFGNIIVMTYTAARMKQEIAKQGFLPFARFFGSNTDISIGRLVLWLRKKKVVSWDWFSAHNHQEPTPVGALVLHLASCVVLIFATYHATVEGSYDLLAKLMAYLLAAWFGMFLAAGILLLRVFGPPDTRSAATAPGEASGDGGMVAPVVVRRSWSEMTGRSVKGWLSVLCAVVYLIGNLFPVVASWIPGTSSFGQLGKIEWWVMPTVSWVVLGFAGAWWLGFLAVAKYRENRQQKDFVYEIRPRFVSAEPGGEDGGEDSSGGEKSKGGKILFHETVVLAWVGREITADLHAAAGFNAQPEEGGRMAQRQTAMTPAMQDTNPLAGTDFDGFGPVMQSRF</sequence>
<feature type="transmembrane region" description="Helical" evidence="5">
    <location>
        <begin position="309"/>
        <end position="331"/>
    </location>
</feature>
<keyword evidence="2 5" id="KW-0812">Transmembrane</keyword>
<dbReference type="EMBL" id="MU855679">
    <property type="protein sequence ID" value="KAK3900364.1"/>
    <property type="molecule type" value="Genomic_DNA"/>
</dbReference>
<reference evidence="6" key="1">
    <citation type="journal article" date="2023" name="Mol. Phylogenet. Evol.">
        <title>Genome-scale phylogeny and comparative genomics of the fungal order Sordariales.</title>
        <authorList>
            <person name="Hensen N."/>
            <person name="Bonometti L."/>
            <person name="Westerberg I."/>
            <person name="Brannstrom I.O."/>
            <person name="Guillou S."/>
            <person name="Cros-Aarteil S."/>
            <person name="Calhoun S."/>
            <person name="Haridas S."/>
            <person name="Kuo A."/>
            <person name="Mondo S."/>
            <person name="Pangilinan J."/>
            <person name="Riley R."/>
            <person name="LaButti K."/>
            <person name="Andreopoulos B."/>
            <person name="Lipzen A."/>
            <person name="Chen C."/>
            <person name="Yan M."/>
            <person name="Daum C."/>
            <person name="Ng V."/>
            <person name="Clum A."/>
            <person name="Steindorff A."/>
            <person name="Ohm R.A."/>
            <person name="Martin F."/>
            <person name="Silar P."/>
            <person name="Natvig D.O."/>
            <person name="Lalanne C."/>
            <person name="Gautier V."/>
            <person name="Ament-Velasquez S.L."/>
            <person name="Kruys A."/>
            <person name="Hutchinson M.I."/>
            <person name="Powell A.J."/>
            <person name="Barry K."/>
            <person name="Miller A.N."/>
            <person name="Grigoriev I.V."/>
            <person name="Debuchy R."/>
            <person name="Gladieux P."/>
            <person name="Hiltunen Thoren M."/>
            <person name="Johannesson H."/>
        </authorList>
    </citation>
    <scope>NUCLEOTIDE SEQUENCE</scope>
    <source>
        <strain evidence="6">CBS 103.79</strain>
    </source>
</reference>
<feature type="transmembrane region" description="Helical" evidence="5">
    <location>
        <begin position="204"/>
        <end position="233"/>
    </location>
</feature>
<keyword evidence="4 5" id="KW-0472">Membrane</keyword>
<feature type="transmembrane region" description="Helical" evidence="5">
    <location>
        <begin position="78"/>
        <end position="96"/>
    </location>
</feature>
<feature type="transmembrane region" description="Helical" evidence="5">
    <location>
        <begin position="473"/>
        <end position="493"/>
    </location>
</feature>
<dbReference type="AlphaFoldDB" id="A0AAN6RRQ8"/>
<gene>
    <name evidence="6" type="ORF">C8A05DRAFT_36015</name>
</gene>
<accession>A0AAN6RRQ8</accession>
<dbReference type="InterPro" id="IPR002293">
    <property type="entry name" value="AA/rel_permease1"/>
</dbReference>
<dbReference type="GO" id="GO:0016020">
    <property type="term" value="C:membrane"/>
    <property type="evidence" value="ECO:0007669"/>
    <property type="project" value="UniProtKB-SubCell"/>
</dbReference>
<organism evidence="6 7">
    <name type="scientific">Staphylotrichum tortipilum</name>
    <dbReference type="NCBI Taxonomy" id="2831512"/>
    <lineage>
        <taxon>Eukaryota</taxon>
        <taxon>Fungi</taxon>
        <taxon>Dikarya</taxon>
        <taxon>Ascomycota</taxon>
        <taxon>Pezizomycotina</taxon>
        <taxon>Sordariomycetes</taxon>
        <taxon>Sordariomycetidae</taxon>
        <taxon>Sordariales</taxon>
        <taxon>Chaetomiaceae</taxon>
        <taxon>Staphylotrichum</taxon>
    </lineage>
</organism>
<evidence type="ECO:0000256" key="2">
    <source>
        <dbReference type="ARBA" id="ARBA00022692"/>
    </source>
</evidence>
<proteinExistence type="predicted"/>
<keyword evidence="7" id="KW-1185">Reference proteome</keyword>
<keyword evidence="3 5" id="KW-1133">Transmembrane helix</keyword>
<dbReference type="Proteomes" id="UP001303889">
    <property type="component" value="Unassembled WGS sequence"/>
</dbReference>
<protein>
    <submittedName>
        <fullName evidence="6">Amino acid permease-domain-containing protein</fullName>
    </submittedName>
</protein>
<dbReference type="PANTHER" id="PTHR11785">
    <property type="entry name" value="AMINO ACID TRANSPORTER"/>
    <property type="match status" value="1"/>
</dbReference>